<dbReference type="InterPro" id="IPR050640">
    <property type="entry name" value="Bact_2-comp_sensor_kinase"/>
</dbReference>
<dbReference type="GO" id="GO:0000155">
    <property type="term" value="F:phosphorelay sensor kinase activity"/>
    <property type="evidence" value="ECO:0007669"/>
    <property type="project" value="InterPro"/>
</dbReference>
<accession>A0A964TB37</accession>
<evidence type="ECO:0000313" key="2">
    <source>
        <dbReference type="EMBL" id="NAY91588.1"/>
    </source>
</evidence>
<dbReference type="EMBL" id="JAAABI010000002">
    <property type="protein sequence ID" value="NAY91588.1"/>
    <property type="molecule type" value="Genomic_DNA"/>
</dbReference>
<dbReference type="Pfam" id="PF13185">
    <property type="entry name" value="GAF_2"/>
    <property type="match status" value="1"/>
</dbReference>
<organism evidence="2 3">
    <name type="scientific">Flagellimonas ochracea</name>
    <dbReference type="NCBI Taxonomy" id="2696472"/>
    <lineage>
        <taxon>Bacteria</taxon>
        <taxon>Pseudomonadati</taxon>
        <taxon>Bacteroidota</taxon>
        <taxon>Flavobacteriia</taxon>
        <taxon>Flavobacteriales</taxon>
        <taxon>Flavobacteriaceae</taxon>
        <taxon>Flagellimonas</taxon>
    </lineage>
</organism>
<dbReference type="Gene3D" id="3.30.450.40">
    <property type="match status" value="1"/>
</dbReference>
<evidence type="ECO:0000259" key="1">
    <source>
        <dbReference type="SMART" id="SM00065"/>
    </source>
</evidence>
<keyword evidence="3" id="KW-1185">Reference proteome</keyword>
<dbReference type="InterPro" id="IPR029016">
    <property type="entry name" value="GAF-like_dom_sf"/>
</dbReference>
<dbReference type="SUPFAM" id="SSF55781">
    <property type="entry name" value="GAF domain-like"/>
    <property type="match status" value="1"/>
</dbReference>
<proteinExistence type="predicted"/>
<dbReference type="SMART" id="SM00065">
    <property type="entry name" value="GAF"/>
    <property type="match status" value="1"/>
</dbReference>
<dbReference type="PANTHER" id="PTHR34220">
    <property type="entry name" value="SENSOR HISTIDINE KINASE YPDA"/>
    <property type="match status" value="1"/>
</dbReference>
<feature type="domain" description="GAF" evidence="1">
    <location>
        <begin position="44"/>
        <end position="191"/>
    </location>
</feature>
<dbReference type="GO" id="GO:0016020">
    <property type="term" value="C:membrane"/>
    <property type="evidence" value="ECO:0007669"/>
    <property type="project" value="InterPro"/>
</dbReference>
<gene>
    <name evidence="2" type="ORF">GTQ34_06635</name>
</gene>
<dbReference type="InterPro" id="IPR010559">
    <property type="entry name" value="Sig_transdc_His_kin_internal"/>
</dbReference>
<reference evidence="2" key="1">
    <citation type="submission" date="2020-01" db="EMBL/GenBank/DDBJ databases">
        <title>Muricauda ochracea sp. nov., isolated from a tidal flat of Garorim bay in Korea.</title>
        <authorList>
            <person name="Kim D."/>
            <person name="Yoo Y."/>
            <person name="Kim J.-J."/>
        </authorList>
    </citation>
    <scope>NUCLEOTIDE SEQUENCE</scope>
    <source>
        <strain evidence="2">JGD-17</strain>
    </source>
</reference>
<comment type="caution">
    <text evidence="2">The sequence shown here is derived from an EMBL/GenBank/DDBJ whole genome shotgun (WGS) entry which is preliminary data.</text>
</comment>
<dbReference type="Pfam" id="PF06580">
    <property type="entry name" value="His_kinase"/>
    <property type="match status" value="1"/>
</dbReference>
<evidence type="ECO:0000313" key="3">
    <source>
        <dbReference type="Proteomes" id="UP000667650"/>
    </source>
</evidence>
<dbReference type="Proteomes" id="UP000667650">
    <property type="component" value="Unassembled WGS sequence"/>
</dbReference>
<sequence>MSHTPKKTKLKNHYFEDPKPTVLTKGKFEDILIYFSRSLLGKASEEEILWDLAKNCIAKLGFVDCVIYLLDENNKLLVQKAAYGPKNPKDHTLYNPVQIMVGQGITGSVAKTGIPELIHDTSKDSRYIEDDAKRLSEICVPIADENVIYGVIDCEHPEKGFFNEYHLKMLSAVASICAIKIKTVRADKALREKQEKLLSIREEMVTLKFQALNSQLNPHFVFNALNAIQYFVTKENKKKALEYLSLFSHLIRFYLKNLEKDTILLTDEVDMLKSYLKLQSLRYDDSFYYTISLKDNNNDYMGMEIPSFVIHTLFENIIEQSVFKKQENQHFYVVFNILENHVQLKVDYRENEKPSSATPEYRQGIVQLQEQIDLLNSVKGYGITYKTLDEKQTKTKSIELMLPNLYSKS</sequence>
<protein>
    <submittedName>
        <fullName evidence="2">GAF domain-containing protein</fullName>
    </submittedName>
</protein>
<dbReference type="AlphaFoldDB" id="A0A964TB37"/>
<name>A0A964TB37_9FLAO</name>
<dbReference type="InterPro" id="IPR003018">
    <property type="entry name" value="GAF"/>
</dbReference>
<dbReference type="PANTHER" id="PTHR34220:SF7">
    <property type="entry name" value="SENSOR HISTIDINE KINASE YPDA"/>
    <property type="match status" value="1"/>
</dbReference>